<dbReference type="Gene3D" id="3.10.20.30">
    <property type="match status" value="1"/>
</dbReference>
<feature type="domain" description="FAD-binding PCMH-type" evidence="5">
    <location>
        <begin position="215"/>
        <end position="402"/>
    </location>
</feature>
<name>A0ABN1CQG1_9BURK</name>
<dbReference type="Proteomes" id="UP001501706">
    <property type="component" value="Unassembled WGS sequence"/>
</dbReference>
<keyword evidence="1" id="KW-0285">Flavoprotein</keyword>
<dbReference type="Pfam" id="PF01799">
    <property type="entry name" value="Fer2_2"/>
    <property type="match status" value="1"/>
</dbReference>
<evidence type="ECO:0000313" key="6">
    <source>
        <dbReference type="EMBL" id="GAA0523703.1"/>
    </source>
</evidence>
<evidence type="ECO:0000256" key="3">
    <source>
        <dbReference type="ARBA" id="ARBA00022827"/>
    </source>
</evidence>
<dbReference type="PROSITE" id="PS00197">
    <property type="entry name" value="2FE2S_FER_1"/>
    <property type="match status" value="1"/>
</dbReference>
<dbReference type="InterPro" id="IPR016166">
    <property type="entry name" value="FAD-bd_PCMH"/>
</dbReference>
<evidence type="ECO:0000256" key="2">
    <source>
        <dbReference type="ARBA" id="ARBA00022723"/>
    </source>
</evidence>
<dbReference type="SUPFAM" id="SSF55447">
    <property type="entry name" value="CO dehydrogenase flavoprotein C-terminal domain-like"/>
    <property type="match status" value="1"/>
</dbReference>
<keyword evidence="4" id="KW-0408">Iron</keyword>
<dbReference type="InterPro" id="IPR012675">
    <property type="entry name" value="Beta-grasp_dom_sf"/>
</dbReference>
<dbReference type="InterPro" id="IPR014307">
    <property type="entry name" value="Xanthine_DH_ssu"/>
</dbReference>
<dbReference type="Gene3D" id="3.30.390.50">
    <property type="entry name" value="CO dehydrogenase flavoprotein, C-terminal domain"/>
    <property type="match status" value="1"/>
</dbReference>
<dbReference type="SMART" id="SM01092">
    <property type="entry name" value="CO_deh_flav_C"/>
    <property type="match status" value="1"/>
</dbReference>
<dbReference type="PROSITE" id="PS51387">
    <property type="entry name" value="FAD_PCMH"/>
    <property type="match status" value="1"/>
</dbReference>
<dbReference type="Pfam" id="PF00941">
    <property type="entry name" value="FAD_binding_5"/>
    <property type="match status" value="1"/>
</dbReference>
<reference evidence="6 7" key="1">
    <citation type="journal article" date="2019" name="Int. J. Syst. Evol. Microbiol.">
        <title>The Global Catalogue of Microorganisms (GCM) 10K type strain sequencing project: providing services to taxonomists for standard genome sequencing and annotation.</title>
        <authorList>
            <consortium name="The Broad Institute Genomics Platform"/>
            <consortium name="The Broad Institute Genome Sequencing Center for Infectious Disease"/>
            <person name="Wu L."/>
            <person name="Ma J."/>
        </authorList>
    </citation>
    <scope>NUCLEOTIDE SEQUENCE [LARGE SCALE GENOMIC DNA]</scope>
    <source>
        <strain evidence="6 7">JCM 14330</strain>
    </source>
</reference>
<dbReference type="InterPro" id="IPR016169">
    <property type="entry name" value="FAD-bd_PCMH_sub2"/>
</dbReference>
<dbReference type="NCBIfam" id="TIGR02963">
    <property type="entry name" value="xanthine_xdhA"/>
    <property type="match status" value="1"/>
</dbReference>
<dbReference type="EMBL" id="BAAAEN010000023">
    <property type="protein sequence ID" value="GAA0523703.1"/>
    <property type="molecule type" value="Genomic_DNA"/>
</dbReference>
<dbReference type="InterPro" id="IPR002346">
    <property type="entry name" value="Mopterin_DH_FAD-bd"/>
</dbReference>
<keyword evidence="7" id="KW-1185">Reference proteome</keyword>
<gene>
    <name evidence="6" type="primary">xdhA</name>
    <name evidence="6" type="ORF">GCM10009097_46580</name>
</gene>
<dbReference type="InterPro" id="IPR036318">
    <property type="entry name" value="FAD-bd_PCMH-like_sf"/>
</dbReference>
<dbReference type="RefSeq" id="WP_132980466.1">
    <property type="nucleotide sequence ID" value="NZ_BAAAEN010000023.1"/>
</dbReference>
<dbReference type="PANTHER" id="PTHR45444">
    <property type="entry name" value="XANTHINE DEHYDROGENASE"/>
    <property type="match status" value="1"/>
</dbReference>
<dbReference type="PANTHER" id="PTHR45444:SF3">
    <property type="entry name" value="XANTHINE DEHYDROGENASE"/>
    <property type="match status" value="1"/>
</dbReference>
<dbReference type="SUPFAM" id="SSF47741">
    <property type="entry name" value="CO dehydrogenase ISP C-domain like"/>
    <property type="match status" value="1"/>
</dbReference>
<comment type="caution">
    <text evidence="6">The sequence shown here is derived from an EMBL/GenBank/DDBJ whole genome shotgun (WGS) entry which is preliminary data.</text>
</comment>
<evidence type="ECO:0000259" key="5">
    <source>
        <dbReference type="PROSITE" id="PS51387"/>
    </source>
</evidence>
<sequence>MASDPSSPDTPPELRVRPVRFWHGRKLVELEGLPPAFTVLEWLREEAGCHAAKEGCAEGDCGACTVAVTDLDGAGNPRVRAINACIQPVAALDGKLLATAGDIGEPDALHPVQTAMVTHHGSQCGFCTPGIVMSLYAMYEGRRLADDAAVGREDAVRALSGNLCRCTGYRPILDAAQAMCGPDWQGETADAMRERLVRVAPGPQAWTPGEAAGGFDGHARGRFLAPRTLAQLAALRATHPDSRIVAGATDVGLWVTKHHRALGDVLWIGGVSGLAAIDRIGRDALASSRWGRELPCLEIGAAVTVEDAWRALAPHFAACIDYFDRFASVPVRNSATLVGNVANGSPIGDTAPLLIALGGSVVLHRQGQERILPLTDFYHGYQKNDLRPGEFIRAVRVPLLGADVSVHAWKLSKRVEQDISAVAVATALRVERGRIVAAGVGVGGMAAVSSRAVRTEQALLGLRVDVPAATLRDSAGMRAAWQAMHDEFDPLDDLRASAAYRRQAAANLLLRSCLQLARQAPATRLGELAAIQP</sequence>
<dbReference type="Pfam" id="PF03450">
    <property type="entry name" value="CO_deh_flav_C"/>
    <property type="match status" value="1"/>
</dbReference>
<dbReference type="InterPro" id="IPR002888">
    <property type="entry name" value="2Fe-2S-bd"/>
</dbReference>
<dbReference type="InterPro" id="IPR036683">
    <property type="entry name" value="CO_DH_flav_C_dom_sf"/>
</dbReference>
<protein>
    <submittedName>
        <fullName evidence="6">Xanthine dehydrogenase small subunit</fullName>
    </submittedName>
</protein>
<dbReference type="InterPro" id="IPR016167">
    <property type="entry name" value="FAD-bd_PCMH_sub1"/>
</dbReference>
<dbReference type="PIRSF" id="PIRSF036557">
    <property type="entry name" value="XdhA_RC"/>
    <property type="match status" value="1"/>
</dbReference>
<proteinExistence type="predicted"/>
<dbReference type="SUPFAM" id="SSF56176">
    <property type="entry name" value="FAD-binding/transporter-associated domain-like"/>
    <property type="match status" value="1"/>
</dbReference>
<dbReference type="InterPro" id="IPR006058">
    <property type="entry name" value="2Fe2S_fd_BS"/>
</dbReference>
<organism evidence="6 7">
    <name type="scientific">Pigmentiphaga daeguensis</name>
    <dbReference type="NCBI Taxonomy" id="414049"/>
    <lineage>
        <taxon>Bacteria</taxon>
        <taxon>Pseudomonadati</taxon>
        <taxon>Pseudomonadota</taxon>
        <taxon>Betaproteobacteria</taxon>
        <taxon>Burkholderiales</taxon>
        <taxon>Alcaligenaceae</taxon>
        <taxon>Pigmentiphaga</taxon>
    </lineage>
</organism>
<dbReference type="SUPFAM" id="SSF54292">
    <property type="entry name" value="2Fe-2S ferredoxin-like"/>
    <property type="match status" value="1"/>
</dbReference>
<evidence type="ECO:0000256" key="1">
    <source>
        <dbReference type="ARBA" id="ARBA00022630"/>
    </source>
</evidence>
<dbReference type="InterPro" id="IPR005107">
    <property type="entry name" value="CO_DH_flav_C"/>
</dbReference>
<keyword evidence="3" id="KW-0274">FAD</keyword>
<dbReference type="Gene3D" id="1.10.150.120">
    <property type="entry name" value="[2Fe-2S]-binding domain"/>
    <property type="match status" value="1"/>
</dbReference>
<dbReference type="Gene3D" id="3.30.43.10">
    <property type="entry name" value="Uridine Diphospho-n-acetylenolpyruvylglucosamine Reductase, domain 2"/>
    <property type="match status" value="1"/>
</dbReference>
<evidence type="ECO:0000256" key="4">
    <source>
        <dbReference type="ARBA" id="ARBA00023004"/>
    </source>
</evidence>
<dbReference type="Gene3D" id="3.30.465.10">
    <property type="match status" value="1"/>
</dbReference>
<evidence type="ECO:0000313" key="7">
    <source>
        <dbReference type="Proteomes" id="UP001501706"/>
    </source>
</evidence>
<dbReference type="InterPro" id="IPR036884">
    <property type="entry name" value="2Fe-2S-bd_dom_sf"/>
</dbReference>
<dbReference type="InterPro" id="IPR012175">
    <property type="entry name" value="Xanth_DH_ssu_bac"/>
</dbReference>
<keyword evidence="2" id="KW-0479">Metal-binding</keyword>
<accession>A0ABN1CQG1</accession>
<dbReference type="InterPro" id="IPR036010">
    <property type="entry name" value="2Fe-2S_ferredoxin-like_sf"/>
</dbReference>
<dbReference type="InterPro" id="IPR016208">
    <property type="entry name" value="Ald_Oxase/xanthine_DH-like"/>
</dbReference>